<name>A0AAE1GY65_9NEOP</name>
<keyword evidence="2" id="KW-1185">Reference proteome</keyword>
<dbReference type="AlphaFoldDB" id="A0AAE1GY65"/>
<reference evidence="1" key="2">
    <citation type="journal article" date="2023" name="BMC Genomics">
        <title>Pest status, molecular evolution, and epigenetic factors derived from the genome assembly of Frankliniella fusca, a thysanopteran phytovirus vector.</title>
        <authorList>
            <person name="Catto M.A."/>
            <person name="Labadie P.E."/>
            <person name="Jacobson A.L."/>
            <person name="Kennedy G.G."/>
            <person name="Srinivasan R."/>
            <person name="Hunt B.G."/>
        </authorList>
    </citation>
    <scope>NUCLEOTIDE SEQUENCE</scope>
    <source>
        <strain evidence="1">PL_HMW_Pooled</strain>
    </source>
</reference>
<gene>
    <name evidence="1" type="ORF">KUF71_004399</name>
</gene>
<accession>A0AAE1GY65</accession>
<organism evidence="1 2">
    <name type="scientific">Frankliniella fusca</name>
    <dbReference type="NCBI Taxonomy" id="407009"/>
    <lineage>
        <taxon>Eukaryota</taxon>
        <taxon>Metazoa</taxon>
        <taxon>Ecdysozoa</taxon>
        <taxon>Arthropoda</taxon>
        <taxon>Hexapoda</taxon>
        <taxon>Insecta</taxon>
        <taxon>Pterygota</taxon>
        <taxon>Neoptera</taxon>
        <taxon>Paraneoptera</taxon>
        <taxon>Thysanoptera</taxon>
        <taxon>Terebrantia</taxon>
        <taxon>Thripoidea</taxon>
        <taxon>Thripidae</taxon>
        <taxon>Frankliniella</taxon>
    </lineage>
</organism>
<protein>
    <submittedName>
        <fullName evidence="1">Kinetochore-associated protein 1</fullName>
    </submittedName>
</protein>
<comment type="caution">
    <text evidence="1">The sequence shown here is derived from an EMBL/GenBank/DDBJ whole genome shotgun (WGS) entry which is preliminary data.</text>
</comment>
<dbReference type="EMBL" id="JAHWGI010000264">
    <property type="protein sequence ID" value="KAK3911397.1"/>
    <property type="molecule type" value="Genomic_DNA"/>
</dbReference>
<evidence type="ECO:0000313" key="1">
    <source>
        <dbReference type="EMBL" id="KAK3911397.1"/>
    </source>
</evidence>
<reference evidence="1" key="1">
    <citation type="submission" date="2021-07" db="EMBL/GenBank/DDBJ databases">
        <authorList>
            <person name="Catto M.A."/>
            <person name="Jacobson A."/>
            <person name="Kennedy G."/>
            <person name="Labadie P."/>
            <person name="Hunt B.G."/>
            <person name="Srinivasan R."/>
        </authorList>
    </citation>
    <scope>NUCLEOTIDE SEQUENCE</scope>
    <source>
        <strain evidence="1">PL_HMW_Pooled</strain>
        <tissue evidence="1">Head</tissue>
    </source>
</reference>
<evidence type="ECO:0000313" key="2">
    <source>
        <dbReference type="Proteomes" id="UP001219518"/>
    </source>
</evidence>
<dbReference type="Proteomes" id="UP001219518">
    <property type="component" value="Unassembled WGS sequence"/>
</dbReference>
<proteinExistence type="predicted"/>
<sequence length="68" mass="6762">MGAASLQGSSWLELLGDEDDDKETFSSRRGCCSCCCCSTLVLAAISPAAATGAGANAGLKGCSIRMAA</sequence>